<name>A0A9W7Y924_9FUNG</name>
<dbReference type="EMBL" id="JANBOI010001660">
    <property type="protein sequence ID" value="KAJ1726268.1"/>
    <property type="molecule type" value="Genomic_DNA"/>
</dbReference>
<evidence type="ECO:0000313" key="3">
    <source>
        <dbReference type="Proteomes" id="UP001143981"/>
    </source>
</evidence>
<dbReference type="OrthoDB" id="5553410at2759"/>
<dbReference type="Proteomes" id="UP001143981">
    <property type="component" value="Unassembled WGS sequence"/>
</dbReference>
<evidence type="ECO:0000313" key="2">
    <source>
        <dbReference type="EMBL" id="KAJ1726268.1"/>
    </source>
</evidence>
<protein>
    <recommendedName>
        <fullName evidence="4">DUF2470 domain-containing protein</fullName>
    </recommendedName>
</protein>
<keyword evidence="1" id="KW-0472">Membrane</keyword>
<accession>A0A9W7Y924</accession>
<feature type="transmembrane region" description="Helical" evidence="1">
    <location>
        <begin position="180"/>
        <end position="207"/>
    </location>
</feature>
<organism evidence="2 3">
    <name type="scientific">Coemansia biformis</name>
    <dbReference type="NCBI Taxonomy" id="1286918"/>
    <lineage>
        <taxon>Eukaryota</taxon>
        <taxon>Fungi</taxon>
        <taxon>Fungi incertae sedis</taxon>
        <taxon>Zoopagomycota</taxon>
        <taxon>Kickxellomycotina</taxon>
        <taxon>Kickxellomycetes</taxon>
        <taxon>Kickxellales</taxon>
        <taxon>Kickxellaceae</taxon>
        <taxon>Coemansia</taxon>
    </lineage>
</organism>
<keyword evidence="1" id="KW-1133">Transmembrane helix</keyword>
<gene>
    <name evidence="2" type="ORF">LPJ61_005303</name>
</gene>
<comment type="caution">
    <text evidence="2">The sequence shown here is derived from an EMBL/GenBank/DDBJ whole genome shotgun (WGS) entry which is preliminary data.</text>
</comment>
<feature type="transmembrane region" description="Helical" evidence="1">
    <location>
        <begin position="219"/>
        <end position="238"/>
    </location>
</feature>
<dbReference type="InterPro" id="IPR037119">
    <property type="entry name" value="Haem_oxidase_HugZ-like_sf"/>
</dbReference>
<sequence length="267" mass="28143">MTHQQTRRREQHGALSTADCARLKARLNEAYAEDILGIAQHFGKQPLATAARVAEVDTNGVRIEWEWAAGGSDGGPQRRQTEEMQFAIRGVSGPASVLKEVSDLAAEAAAALGTGRRTATLATDQAALGARGLVDLAFVPPSPLTMVGVAVALAALWHVALVDDVHPALRFVRAVASKDACYFILVGVVCVHLIEALAACAVCQLIKTFQPHQMSTATQLQWTVGGALFGVFCLHALAKKIARQLALADALPDRAGARQRAAAPGTS</sequence>
<dbReference type="Gene3D" id="3.20.180.10">
    <property type="entry name" value="PNP-oxidase-like"/>
    <property type="match status" value="1"/>
</dbReference>
<proteinExistence type="predicted"/>
<evidence type="ECO:0008006" key="4">
    <source>
        <dbReference type="Google" id="ProtNLM"/>
    </source>
</evidence>
<evidence type="ECO:0000256" key="1">
    <source>
        <dbReference type="SAM" id="Phobius"/>
    </source>
</evidence>
<reference evidence="2" key="1">
    <citation type="submission" date="2022-07" db="EMBL/GenBank/DDBJ databases">
        <title>Phylogenomic reconstructions and comparative analyses of Kickxellomycotina fungi.</title>
        <authorList>
            <person name="Reynolds N.K."/>
            <person name="Stajich J.E."/>
            <person name="Barry K."/>
            <person name="Grigoriev I.V."/>
            <person name="Crous P."/>
            <person name="Smith M.E."/>
        </authorList>
    </citation>
    <scope>NUCLEOTIDE SEQUENCE</scope>
    <source>
        <strain evidence="2">BCRC 34381</strain>
    </source>
</reference>
<keyword evidence="1" id="KW-0812">Transmembrane</keyword>
<dbReference type="AlphaFoldDB" id="A0A9W7Y924"/>
<keyword evidence="3" id="KW-1185">Reference proteome</keyword>